<feature type="domain" description="Transglutaminase-like" evidence="3">
    <location>
        <begin position="463"/>
        <end position="537"/>
    </location>
</feature>
<evidence type="ECO:0000313" key="4">
    <source>
        <dbReference type="EMBL" id="EFQ83576.1"/>
    </source>
</evidence>
<feature type="transmembrane region" description="Helical" evidence="2">
    <location>
        <begin position="209"/>
        <end position="228"/>
    </location>
</feature>
<keyword evidence="2" id="KW-0472">Membrane</keyword>
<dbReference type="InterPro" id="IPR052901">
    <property type="entry name" value="Bact_TGase-like"/>
</dbReference>
<keyword evidence="5" id="KW-1185">Reference proteome</keyword>
<comment type="caution">
    <text evidence="4">The sequence shown here is derived from an EMBL/GenBank/DDBJ whole genome shotgun (WGS) entry which is preliminary data.</text>
</comment>
<dbReference type="EMBL" id="ACLF03000004">
    <property type="protein sequence ID" value="EFQ83576.1"/>
    <property type="molecule type" value="Genomic_DNA"/>
</dbReference>
<dbReference type="eggNOG" id="COG1305">
    <property type="taxonomic scope" value="Bacteria"/>
</dbReference>
<dbReference type="RefSeq" id="WP_007078260.1">
    <property type="nucleotide sequence ID" value="NZ_CM001024.1"/>
</dbReference>
<feature type="transmembrane region" description="Helical" evidence="2">
    <location>
        <begin position="180"/>
        <end position="197"/>
    </location>
</feature>
<proteinExistence type="predicted"/>
<evidence type="ECO:0000259" key="3">
    <source>
        <dbReference type="SMART" id="SM00460"/>
    </source>
</evidence>
<organism evidence="4 5">
    <name type="scientific">Aeromicrobium marinum DSM 15272</name>
    <dbReference type="NCBI Taxonomy" id="585531"/>
    <lineage>
        <taxon>Bacteria</taxon>
        <taxon>Bacillati</taxon>
        <taxon>Actinomycetota</taxon>
        <taxon>Actinomycetes</taxon>
        <taxon>Propionibacteriales</taxon>
        <taxon>Nocardioidaceae</taxon>
        <taxon>Aeromicrobium</taxon>
    </lineage>
</organism>
<dbReference type="Proteomes" id="UP000003111">
    <property type="component" value="Unassembled WGS sequence"/>
</dbReference>
<evidence type="ECO:0000313" key="5">
    <source>
        <dbReference type="Proteomes" id="UP000003111"/>
    </source>
</evidence>
<reference evidence="4" key="1">
    <citation type="submission" date="2010-08" db="EMBL/GenBank/DDBJ databases">
        <authorList>
            <person name="Muzny D."/>
            <person name="Qin X."/>
            <person name="Buhay C."/>
            <person name="Dugan-Rocha S."/>
            <person name="Ding Y."/>
            <person name="Chen G."/>
            <person name="Hawes A."/>
            <person name="Holder M."/>
            <person name="Jhangiani S."/>
            <person name="Johnson A."/>
            <person name="Khan Z."/>
            <person name="Li Z."/>
            <person name="Liu W."/>
            <person name="Liu X."/>
            <person name="Perez L."/>
            <person name="Shen H."/>
            <person name="Wang Q."/>
            <person name="Watt J."/>
            <person name="Xi L."/>
            <person name="Xin Y."/>
            <person name="Zhou J."/>
            <person name="Deng J."/>
            <person name="Jiang H."/>
            <person name="Liu Y."/>
            <person name="Qu J."/>
            <person name="Song X.-Z."/>
            <person name="Zhang L."/>
            <person name="Villasana D."/>
            <person name="Johnson A."/>
            <person name="Liu J."/>
            <person name="Liyanage D."/>
            <person name="Lorensuhewa L."/>
            <person name="Robinson T."/>
            <person name="Song A."/>
            <person name="Song B.-B."/>
            <person name="Dinh H."/>
            <person name="Thornton R."/>
            <person name="Coyle M."/>
            <person name="Francisco L."/>
            <person name="Jackson L."/>
            <person name="Javaid M."/>
            <person name="Korchina V."/>
            <person name="Kovar C."/>
            <person name="Mata R."/>
            <person name="Mathew T."/>
            <person name="Ngo R."/>
            <person name="Nguyen L."/>
            <person name="Nguyen N."/>
            <person name="Okwuonu G."/>
            <person name="Ongeri F."/>
            <person name="Pham C."/>
            <person name="Simmons D."/>
            <person name="Wilczek-Boney K."/>
            <person name="Hale W."/>
            <person name="Jakkamsetti A."/>
            <person name="Pham P."/>
            <person name="Ruth R."/>
            <person name="San Lucas F."/>
            <person name="Warren J."/>
            <person name="Zhang J."/>
            <person name="Zhao Z."/>
            <person name="Zhou C."/>
            <person name="Zhu D."/>
            <person name="Lee S."/>
            <person name="Bess C."/>
            <person name="Blankenburg K."/>
            <person name="Forbes L."/>
            <person name="Fu Q."/>
            <person name="Gubbala S."/>
            <person name="Hirani K."/>
            <person name="Jayaseelan J.C."/>
            <person name="Lara F."/>
            <person name="Munidasa M."/>
            <person name="Palculict T."/>
            <person name="Patil S."/>
            <person name="Pu L.-L."/>
            <person name="Saada N."/>
            <person name="Tang L."/>
            <person name="Weissenberger G."/>
            <person name="Zhu Y."/>
            <person name="Hemphill L."/>
            <person name="Shang Y."/>
            <person name="Youmans B."/>
            <person name="Ayvaz T."/>
            <person name="Ross M."/>
            <person name="Santibanez J."/>
            <person name="Aqrawi P."/>
            <person name="Gross S."/>
            <person name="Joshi V."/>
            <person name="Fowler G."/>
            <person name="Nazareth L."/>
            <person name="Reid J."/>
            <person name="Worley K."/>
            <person name="Petrosino J."/>
            <person name="Highlander S."/>
            <person name="Gibbs R."/>
        </authorList>
    </citation>
    <scope>NUCLEOTIDE SEQUENCE [LARGE SCALE GENOMIC DNA]</scope>
    <source>
        <strain evidence="4">DSM 15272</strain>
    </source>
</reference>
<dbReference type="Pfam" id="PF11992">
    <property type="entry name" value="TgpA_N"/>
    <property type="match status" value="1"/>
</dbReference>
<dbReference type="AlphaFoldDB" id="E2SB30"/>
<dbReference type="Gene3D" id="3.10.620.30">
    <property type="match status" value="1"/>
</dbReference>
<name>E2SB30_9ACTN</name>
<dbReference type="SUPFAM" id="SSF54001">
    <property type="entry name" value="Cysteine proteinases"/>
    <property type="match status" value="1"/>
</dbReference>
<dbReference type="SMART" id="SM00460">
    <property type="entry name" value="TGc"/>
    <property type="match status" value="1"/>
</dbReference>
<feature type="transmembrane region" description="Helical" evidence="2">
    <location>
        <begin position="156"/>
        <end position="174"/>
    </location>
</feature>
<feature type="transmembrane region" description="Helical" evidence="2">
    <location>
        <begin position="130"/>
        <end position="149"/>
    </location>
</feature>
<feature type="transmembrane region" description="Helical" evidence="2">
    <location>
        <begin position="21"/>
        <end position="41"/>
    </location>
</feature>
<dbReference type="InterPro" id="IPR021878">
    <property type="entry name" value="TgpA_N"/>
</dbReference>
<dbReference type="Pfam" id="PF01841">
    <property type="entry name" value="Transglut_core"/>
    <property type="match status" value="1"/>
</dbReference>
<feature type="transmembrane region" description="Helical" evidence="2">
    <location>
        <begin position="47"/>
        <end position="65"/>
    </location>
</feature>
<evidence type="ECO:0000256" key="2">
    <source>
        <dbReference type="SAM" id="Phobius"/>
    </source>
</evidence>
<evidence type="ECO:0000256" key="1">
    <source>
        <dbReference type="SAM" id="MobiDB-lite"/>
    </source>
</evidence>
<dbReference type="PANTHER" id="PTHR42736">
    <property type="entry name" value="PROTEIN-GLUTAMINE GAMMA-GLUTAMYLTRANSFERASE"/>
    <property type="match status" value="1"/>
</dbReference>
<sequence>MTPTSTAWSTGRSSGRPAELWLRRAVLLIGTGVALAGFSTVISGRSWWTTSMVVAAAVCLAGAVLRTFGGRFVPVFTTVLAVLAVGWIFVPSTLWVVLPTPDSVRALGDLADRAFLLIAEEPPPVVDVPAVVLVLTAGVAVLAVLGEAVVGRRHGVLLVGLGWLVLLVIPSVVVGRVPSAWWFVATAVPWLVLLGAARARDASWWRRPTAAAIAGLAVVSAAVGPAVLPDISAVATTWGRPVGPVFGTGINPLVELGSNLRRSTPVTALSYTTTLDAPPYLKVATLRDFNGRTWTPTVTQPIDPLEGQAGLRDDVRRTTETTTVSIVSLRSSMLPVPYPVVTLDGLDSSWRVEAAGLTVRSSEDDTRGLAYVARSLDIAPTATQLRAADPIEGTEMAANVALPPDRPAVIGRTARQVAAGATNDYDRAMALQAFLRAGDFEYSEEAPVQEDYDGTGLDVLEVFLERRAGYCVHFASVMAVMARELGIPSRVAVGYAPGTGSGTTGDETRYVVTSADLHAWTEIYFEGVGWIGFEPTPGIGRATRFQEPAAPVQDGGAAGQVVPDVIPPEVLDAREAEAEAAARDRGSPAGRSAAAGAAVLMLLLGAPAAVRAVRRRRRLGAGSSPVDHWAEIVDTAADLSVALPAAGTPRQVADELAARGDPVLVDRVLLRVESAWFGPAGGAGTDDPAARADARRLVGELAHASPTVARIRALVLPVSLRPARVRAGSSTPGGPVRPARSASG</sequence>
<keyword evidence="2" id="KW-0812">Transmembrane</keyword>
<accession>E2SB30</accession>
<dbReference type="PANTHER" id="PTHR42736:SF1">
    <property type="entry name" value="PROTEIN-GLUTAMINE GAMMA-GLUTAMYLTRANSFERASE"/>
    <property type="match status" value="1"/>
</dbReference>
<keyword evidence="2" id="KW-1133">Transmembrane helix</keyword>
<dbReference type="InterPro" id="IPR002931">
    <property type="entry name" value="Transglutaminase-like"/>
</dbReference>
<dbReference type="OrthoDB" id="9804023at2"/>
<dbReference type="InterPro" id="IPR038765">
    <property type="entry name" value="Papain-like_cys_pep_sf"/>
</dbReference>
<feature type="region of interest" description="Disordered" evidence="1">
    <location>
        <begin position="724"/>
        <end position="744"/>
    </location>
</feature>
<gene>
    <name evidence="4" type="ORF">HMPREF0063_11239</name>
</gene>
<dbReference type="HOGENOM" id="CLU_008359_0_0_11"/>
<feature type="transmembrane region" description="Helical" evidence="2">
    <location>
        <begin position="72"/>
        <end position="98"/>
    </location>
</feature>
<protein>
    <submittedName>
        <fullName evidence="4">Transglutaminase-like protein</fullName>
    </submittedName>
</protein>
<dbReference type="STRING" id="585531.HMPREF0063_11239"/>